<comment type="caution">
    <text evidence="2">The sequence shown here is derived from an EMBL/GenBank/DDBJ whole genome shotgun (WGS) entry which is preliminary data.</text>
</comment>
<evidence type="ECO:0000256" key="1">
    <source>
        <dbReference type="SAM" id="Coils"/>
    </source>
</evidence>
<protein>
    <submittedName>
        <fullName evidence="2">Uncharacterized protein</fullName>
    </submittedName>
</protein>
<evidence type="ECO:0000313" key="2">
    <source>
        <dbReference type="EMBL" id="SAK99982.1"/>
    </source>
</evidence>
<reference evidence="2" key="1">
    <citation type="submission" date="2016-01" db="EMBL/GenBank/DDBJ databases">
        <authorList>
            <person name="Peeters C."/>
        </authorList>
    </citation>
    <scope>NUCLEOTIDE SEQUENCE</scope>
    <source>
        <strain evidence="2">LMG 29321</strain>
    </source>
</reference>
<name>A0A158DZE2_9BURK</name>
<feature type="coiled-coil region" evidence="1">
    <location>
        <begin position="67"/>
        <end position="129"/>
    </location>
</feature>
<gene>
    <name evidence="2" type="ORF">AWB78_05864</name>
</gene>
<organism evidence="2 3">
    <name type="scientific">Caballeronia calidae</name>
    <dbReference type="NCBI Taxonomy" id="1777139"/>
    <lineage>
        <taxon>Bacteria</taxon>
        <taxon>Pseudomonadati</taxon>
        <taxon>Pseudomonadota</taxon>
        <taxon>Betaproteobacteria</taxon>
        <taxon>Burkholderiales</taxon>
        <taxon>Burkholderiaceae</taxon>
        <taxon>Caballeronia</taxon>
    </lineage>
</organism>
<evidence type="ECO:0000313" key="3">
    <source>
        <dbReference type="Proteomes" id="UP000071859"/>
    </source>
</evidence>
<sequence>MTYNKLKLPAGVLPANGEAPSEALQTEMLRLRKAGIDAHAKIESARLGALTEGLSAVKALIDVFAEHKRLEKTRVEWASRVKQSEAEVEKARIELSAVTKNSDLANKQLDSLNKTRDALLRLFDEVMKEASAPDIAPEERARQRQYLLTLSEQIVKLKA</sequence>
<dbReference type="EMBL" id="FCOX02000040">
    <property type="protein sequence ID" value="SAK99982.1"/>
    <property type="molecule type" value="Genomic_DNA"/>
</dbReference>
<keyword evidence="3" id="KW-1185">Reference proteome</keyword>
<dbReference type="AlphaFoldDB" id="A0A158DZE2"/>
<dbReference type="Proteomes" id="UP000071859">
    <property type="component" value="Unassembled WGS sequence"/>
</dbReference>
<proteinExistence type="predicted"/>
<keyword evidence="1" id="KW-0175">Coiled coil</keyword>
<accession>A0A158DZE2</accession>